<dbReference type="EMBL" id="JACSDY010000001">
    <property type="protein sequence ID" value="KAF7438000.1"/>
    <property type="molecule type" value="Genomic_DNA"/>
</dbReference>
<keyword evidence="2" id="KW-1185">Reference proteome</keyword>
<organism evidence="1 2">
    <name type="scientific">Vespula pensylvanica</name>
    <name type="common">Western yellow jacket</name>
    <name type="synonym">Wasp</name>
    <dbReference type="NCBI Taxonomy" id="30213"/>
    <lineage>
        <taxon>Eukaryota</taxon>
        <taxon>Metazoa</taxon>
        <taxon>Ecdysozoa</taxon>
        <taxon>Arthropoda</taxon>
        <taxon>Hexapoda</taxon>
        <taxon>Insecta</taxon>
        <taxon>Pterygota</taxon>
        <taxon>Neoptera</taxon>
        <taxon>Endopterygota</taxon>
        <taxon>Hymenoptera</taxon>
        <taxon>Apocrita</taxon>
        <taxon>Aculeata</taxon>
        <taxon>Vespoidea</taxon>
        <taxon>Vespidae</taxon>
        <taxon>Vespinae</taxon>
        <taxon>Vespula</taxon>
    </lineage>
</organism>
<accession>A0A834PEC3</accession>
<comment type="caution">
    <text evidence="1">The sequence shown here is derived from an EMBL/GenBank/DDBJ whole genome shotgun (WGS) entry which is preliminary data.</text>
</comment>
<reference evidence="1" key="1">
    <citation type="journal article" date="2020" name="G3 (Bethesda)">
        <title>High-Quality Assemblies for Three Invasive Social Wasps from the &lt;i&gt;Vespula&lt;/i&gt; Genus.</title>
        <authorList>
            <person name="Harrop T.W.R."/>
            <person name="Guhlin J."/>
            <person name="McLaughlin G.M."/>
            <person name="Permina E."/>
            <person name="Stockwell P."/>
            <person name="Gilligan J."/>
            <person name="Le Lec M.F."/>
            <person name="Gruber M.A.M."/>
            <person name="Quinn O."/>
            <person name="Lovegrove M."/>
            <person name="Duncan E.J."/>
            <person name="Remnant E.J."/>
            <person name="Van Eeckhoven J."/>
            <person name="Graham B."/>
            <person name="Knapp R.A."/>
            <person name="Langford K.W."/>
            <person name="Kronenberg Z."/>
            <person name="Press M.O."/>
            <person name="Eacker S.M."/>
            <person name="Wilson-Rankin E.E."/>
            <person name="Purcell J."/>
            <person name="Lester P.J."/>
            <person name="Dearden P.K."/>
        </authorList>
    </citation>
    <scope>NUCLEOTIDE SEQUENCE</scope>
    <source>
        <strain evidence="1">Volc-1</strain>
    </source>
</reference>
<evidence type="ECO:0000313" key="2">
    <source>
        <dbReference type="Proteomes" id="UP000600918"/>
    </source>
</evidence>
<protein>
    <submittedName>
        <fullName evidence="1">Uncharacterized protein</fullName>
    </submittedName>
</protein>
<dbReference type="AlphaFoldDB" id="A0A834PEC3"/>
<proteinExistence type="predicted"/>
<gene>
    <name evidence="1" type="ORF">H0235_000391</name>
</gene>
<dbReference type="Proteomes" id="UP000600918">
    <property type="component" value="Unassembled WGS sequence"/>
</dbReference>
<sequence>MWAESDSGGGVALLAMRSILVDSFHLAVKILIVFVNEIYVTGENDCRNNNENSTRDHLIAVLLDISEYQIVGELGPVTNQDKAGYKAKYRPHHGKCYSL</sequence>
<evidence type="ECO:0000313" key="1">
    <source>
        <dbReference type="EMBL" id="KAF7438000.1"/>
    </source>
</evidence>
<name>A0A834PEC3_VESPE</name>